<dbReference type="SMART" id="SM00256">
    <property type="entry name" value="FBOX"/>
    <property type="match status" value="1"/>
</dbReference>
<reference evidence="2 3" key="1">
    <citation type="submission" date="2018-03" db="EMBL/GenBank/DDBJ databases">
        <authorList>
            <person name="Guldener U."/>
        </authorList>
    </citation>
    <scope>NUCLEOTIDE SEQUENCE [LARGE SCALE GENOMIC DNA]</scope>
    <source>
        <strain evidence="2 3">NBRC100155</strain>
    </source>
</reference>
<evidence type="ECO:0000313" key="3">
    <source>
        <dbReference type="Proteomes" id="UP000324022"/>
    </source>
</evidence>
<dbReference type="PROSITE" id="PS50181">
    <property type="entry name" value="FBOX"/>
    <property type="match status" value="1"/>
</dbReference>
<gene>
    <name evidence="2" type="ORF">UTRI_10530_B</name>
</gene>
<dbReference type="GO" id="GO:0031398">
    <property type="term" value="P:positive regulation of protein ubiquitination"/>
    <property type="evidence" value="ECO:0007669"/>
    <property type="project" value="TreeGrafter"/>
</dbReference>
<dbReference type="InterPro" id="IPR001810">
    <property type="entry name" value="F-box_dom"/>
</dbReference>
<dbReference type="SUPFAM" id="SSF81383">
    <property type="entry name" value="F-box domain"/>
    <property type="match status" value="1"/>
</dbReference>
<evidence type="ECO:0000313" key="2">
    <source>
        <dbReference type="EMBL" id="SPO27071.1"/>
    </source>
</evidence>
<dbReference type="OrthoDB" id="3219396at2759"/>
<dbReference type="Pfam" id="PF12937">
    <property type="entry name" value="F-box-like"/>
    <property type="match status" value="1"/>
</dbReference>
<name>A0A5C3EBP4_9BASI</name>
<feature type="domain" description="F-box" evidence="1">
    <location>
        <begin position="67"/>
        <end position="113"/>
    </location>
</feature>
<keyword evidence="3" id="KW-1185">Reference proteome</keyword>
<dbReference type="Proteomes" id="UP000324022">
    <property type="component" value="Unassembled WGS sequence"/>
</dbReference>
<dbReference type="Gene3D" id="1.20.1280.50">
    <property type="match status" value="1"/>
</dbReference>
<dbReference type="EMBL" id="OOIN01000016">
    <property type="protein sequence ID" value="SPO27071.1"/>
    <property type="molecule type" value="Genomic_DNA"/>
</dbReference>
<dbReference type="PANTHER" id="PTHR20933">
    <property type="entry name" value="F-BOX ONLY PROTEIN 33"/>
    <property type="match status" value="1"/>
</dbReference>
<protein>
    <recommendedName>
        <fullName evidence="1">F-box domain-containing protein</fullName>
    </recommendedName>
</protein>
<dbReference type="AlphaFoldDB" id="A0A5C3EBP4"/>
<dbReference type="PANTHER" id="PTHR20933:SF4">
    <property type="entry name" value="F-BOX INVOLVED IN POLYQ PATHOGENESIS, ISOFORM A"/>
    <property type="match status" value="1"/>
</dbReference>
<accession>A0A5C3EBP4</accession>
<evidence type="ECO:0000259" key="1">
    <source>
        <dbReference type="PROSITE" id="PS50181"/>
    </source>
</evidence>
<dbReference type="InterPro" id="IPR036047">
    <property type="entry name" value="F-box-like_dom_sf"/>
</dbReference>
<organism evidence="2 3">
    <name type="scientific">Ustilago trichophora</name>
    <dbReference type="NCBI Taxonomy" id="86804"/>
    <lineage>
        <taxon>Eukaryota</taxon>
        <taxon>Fungi</taxon>
        <taxon>Dikarya</taxon>
        <taxon>Basidiomycota</taxon>
        <taxon>Ustilaginomycotina</taxon>
        <taxon>Ustilaginomycetes</taxon>
        <taxon>Ustilaginales</taxon>
        <taxon>Ustilaginaceae</taxon>
        <taxon>Ustilago</taxon>
    </lineage>
</organism>
<sequence>MVVGFYSEDIASHFRTAVALIEQGQLEQARDCLDYADILATKLNYAVKQQWLDRLKTQRVKLHLLTPCHINRLPNELLVSIARFLDIGDRLVMSQTCNTWRDIILTKHLWTELVINIKQGPNTATSLTPRQAEKWFKHIKICAQKSGHSLETVRIGGPFPQALLVPVLSILRRSAHSLTFIELTALDQERCYSLLYRFCPKLATLNVRCARPMPISGTPSLKVKARLFEDSPENVDVPFLLERFSCDPRIKHPGLAKHMCCLRVLDNYNPYTEGTKRPEPVSGQVLTPIEAQDDEPWSRIADCLEKWCVGPHWPSSEILAAAAERESHLRYYQRKLPVKVTFTKLVKLEGFRLDPNLHFKFPELRELLRLEVGKGHDHGFWSEEFGRILASSPLLKKIDVKLHDRQSVQNDWVMALRGLQNVEELILDISANPSIVLLLLLPRTMEDAMGQLQVDFPLPKLQRLTLTGWLPDAMRLVKILAMRNKLKDGMSLFEAREWTLHRLEPVVHHMRSAAFSHEQKKDIAPAWPPLTTMEEDPVLKVEGPERCRSLEVIELRKLRYFPVQYERTLREIVPKVILDVTYPEPFFP</sequence>
<proteinExistence type="predicted"/>